<dbReference type="InterPro" id="IPR002347">
    <property type="entry name" value="SDR_fam"/>
</dbReference>
<evidence type="ECO:0000256" key="1">
    <source>
        <dbReference type="ARBA" id="ARBA00006484"/>
    </source>
</evidence>
<reference evidence="3 4" key="1">
    <citation type="submission" date="2013-08" db="EMBL/GenBank/DDBJ databases">
        <authorList>
            <person name="Durkin A.S."/>
            <person name="Haft D.R."/>
            <person name="McCorrison J."/>
            <person name="Torralba M."/>
            <person name="Gillis M."/>
            <person name="Haft D.H."/>
            <person name="Methe B."/>
            <person name="Sutton G."/>
            <person name="Nelson K.E."/>
        </authorList>
    </citation>
    <scope>NUCLEOTIDE SEQUENCE [LARGE SCALE GENOMIC DNA]</scope>
    <source>
        <strain evidence="3 4">F0195</strain>
    </source>
</reference>
<organism evidence="3 4">
    <name type="scientific">Olsenella profusa F0195</name>
    <dbReference type="NCBI Taxonomy" id="1125712"/>
    <lineage>
        <taxon>Bacteria</taxon>
        <taxon>Bacillati</taxon>
        <taxon>Actinomycetota</taxon>
        <taxon>Coriobacteriia</taxon>
        <taxon>Coriobacteriales</taxon>
        <taxon>Atopobiaceae</taxon>
        <taxon>Olsenella</taxon>
    </lineage>
</organism>
<dbReference type="AlphaFoldDB" id="U2TVZ0"/>
<dbReference type="InterPro" id="IPR020904">
    <property type="entry name" value="Sc_DH/Rdtase_CS"/>
</dbReference>
<evidence type="ECO:0000256" key="2">
    <source>
        <dbReference type="ARBA" id="ARBA00023002"/>
    </source>
</evidence>
<dbReference type="EMBL" id="AWEZ01000008">
    <property type="protein sequence ID" value="ERL10500.1"/>
    <property type="molecule type" value="Genomic_DNA"/>
</dbReference>
<dbReference type="CDD" id="cd05233">
    <property type="entry name" value="SDR_c"/>
    <property type="match status" value="1"/>
</dbReference>
<comment type="similarity">
    <text evidence="1">Belongs to the short-chain dehydrogenases/reductases (SDR) family.</text>
</comment>
<evidence type="ECO:0008006" key="5">
    <source>
        <dbReference type="Google" id="ProtNLM"/>
    </source>
</evidence>
<proteinExistence type="inferred from homology"/>
<dbReference type="SUPFAM" id="SSF51735">
    <property type="entry name" value="NAD(P)-binding Rossmann-fold domains"/>
    <property type="match status" value="1"/>
</dbReference>
<dbReference type="Pfam" id="PF13561">
    <property type="entry name" value="adh_short_C2"/>
    <property type="match status" value="1"/>
</dbReference>
<dbReference type="STRING" id="1125712.HMPREF1316_2071"/>
<dbReference type="Gene3D" id="3.40.50.720">
    <property type="entry name" value="NAD(P)-binding Rossmann-like Domain"/>
    <property type="match status" value="1"/>
</dbReference>
<dbReference type="PRINTS" id="PR00080">
    <property type="entry name" value="SDRFAMILY"/>
</dbReference>
<comment type="caution">
    <text evidence="3">The sequence shown here is derived from an EMBL/GenBank/DDBJ whole genome shotgun (WGS) entry which is preliminary data.</text>
</comment>
<dbReference type="Proteomes" id="UP000016638">
    <property type="component" value="Unassembled WGS sequence"/>
</dbReference>
<evidence type="ECO:0000313" key="4">
    <source>
        <dbReference type="Proteomes" id="UP000016638"/>
    </source>
</evidence>
<keyword evidence="2" id="KW-0560">Oxidoreductase</keyword>
<accession>U2TVZ0</accession>
<dbReference type="GO" id="GO:0016616">
    <property type="term" value="F:oxidoreductase activity, acting on the CH-OH group of donors, NAD or NADP as acceptor"/>
    <property type="evidence" value="ECO:0007669"/>
    <property type="project" value="TreeGrafter"/>
</dbReference>
<dbReference type="InterPro" id="IPR036291">
    <property type="entry name" value="NAD(P)-bd_dom_sf"/>
</dbReference>
<dbReference type="eggNOG" id="COG1028">
    <property type="taxonomic scope" value="Bacteria"/>
</dbReference>
<evidence type="ECO:0000313" key="3">
    <source>
        <dbReference type="EMBL" id="ERL10500.1"/>
    </source>
</evidence>
<dbReference type="PATRIC" id="fig|1125712.3.peg.276"/>
<gene>
    <name evidence="3" type="ORF">HMPREF1316_2071</name>
</gene>
<dbReference type="PANTHER" id="PTHR42760:SF115">
    <property type="entry name" value="3-OXOACYL-[ACYL-CARRIER-PROTEIN] REDUCTASE FABG"/>
    <property type="match status" value="1"/>
</dbReference>
<sequence length="240" mass="25997">MIAQNMTVVVTGAASGIGQATCAQLSQLFSCADSQGHTCVVHAIDMRRDLDETAALCVASDGFRLVPHAGTDVSVDPLPAIDDVTTLINNAGIQEGDDRQVLTNNVMSVMRCTERYALHNPSIRSVVNLASTSAHTGAELGAYTASKGAVLSYTKWTAKQIAPRATCNSLSFGGVDTPLNDRVYEDATWAKIMRMTPLRKWLSAREAADWILFVALRNESMTAQDIVIDNGEMYNHTFVW</sequence>
<dbReference type="PANTHER" id="PTHR42760">
    <property type="entry name" value="SHORT-CHAIN DEHYDROGENASES/REDUCTASES FAMILY MEMBER"/>
    <property type="match status" value="1"/>
</dbReference>
<protein>
    <recommendedName>
        <fullName evidence="5">Oxidoreductase, short chain dehydrogenase/reductase family protein</fullName>
    </recommendedName>
</protein>
<dbReference type="PRINTS" id="PR00081">
    <property type="entry name" value="GDHRDH"/>
</dbReference>
<dbReference type="PROSITE" id="PS00061">
    <property type="entry name" value="ADH_SHORT"/>
    <property type="match status" value="1"/>
</dbReference>
<name>U2TVZ0_9ACTN</name>
<keyword evidence="4" id="KW-1185">Reference proteome</keyword>